<protein>
    <submittedName>
        <fullName evidence="1">Uncharacterized protein</fullName>
    </submittedName>
</protein>
<dbReference type="RefSeq" id="WP_146440942.1">
    <property type="nucleotide sequence ID" value="NZ_SJPL01000002.1"/>
</dbReference>
<gene>
    <name evidence="1" type="ORF">Pan14r_52300</name>
</gene>
<name>A0A5C5XT09_9PLAN</name>
<accession>A0A5C5XT09</accession>
<sequence length="127" mass="14066">MLAELEFVENHPPGTTLQGFAMDFRSGDDYSGDRARRINITGTGADLTGKKVQLQGWLNDLVQISHEVDILGAPGSHYILLDPDTATTSTWPPNYYLGLLRIKHDATTFQTIWEGTLRIHAFPTPGI</sequence>
<evidence type="ECO:0000313" key="2">
    <source>
        <dbReference type="Proteomes" id="UP000317238"/>
    </source>
</evidence>
<proteinExistence type="predicted"/>
<comment type="caution">
    <text evidence="1">The sequence shown here is derived from an EMBL/GenBank/DDBJ whole genome shotgun (WGS) entry which is preliminary data.</text>
</comment>
<dbReference type="Proteomes" id="UP000317238">
    <property type="component" value="Unassembled WGS sequence"/>
</dbReference>
<dbReference type="OrthoDB" id="299509at2"/>
<dbReference type="AlphaFoldDB" id="A0A5C5XT09"/>
<organism evidence="1 2">
    <name type="scientific">Crateriforma conspicua</name>
    <dbReference type="NCBI Taxonomy" id="2527996"/>
    <lineage>
        <taxon>Bacteria</taxon>
        <taxon>Pseudomonadati</taxon>
        <taxon>Planctomycetota</taxon>
        <taxon>Planctomycetia</taxon>
        <taxon>Planctomycetales</taxon>
        <taxon>Planctomycetaceae</taxon>
        <taxon>Crateriforma</taxon>
    </lineage>
</organism>
<evidence type="ECO:0000313" key="1">
    <source>
        <dbReference type="EMBL" id="TWT65681.1"/>
    </source>
</evidence>
<dbReference type="EMBL" id="SJPL01000002">
    <property type="protein sequence ID" value="TWT65681.1"/>
    <property type="molecule type" value="Genomic_DNA"/>
</dbReference>
<reference evidence="1 2" key="1">
    <citation type="submission" date="2019-02" db="EMBL/GenBank/DDBJ databases">
        <title>Deep-cultivation of Planctomycetes and their phenomic and genomic characterization uncovers novel biology.</title>
        <authorList>
            <person name="Wiegand S."/>
            <person name="Jogler M."/>
            <person name="Boedeker C."/>
            <person name="Pinto D."/>
            <person name="Vollmers J."/>
            <person name="Rivas-Marin E."/>
            <person name="Kohn T."/>
            <person name="Peeters S.H."/>
            <person name="Heuer A."/>
            <person name="Rast P."/>
            <person name="Oberbeckmann S."/>
            <person name="Bunk B."/>
            <person name="Jeske O."/>
            <person name="Meyerdierks A."/>
            <person name="Storesund J.E."/>
            <person name="Kallscheuer N."/>
            <person name="Luecker S."/>
            <person name="Lage O.M."/>
            <person name="Pohl T."/>
            <person name="Merkel B.J."/>
            <person name="Hornburger P."/>
            <person name="Mueller R.-W."/>
            <person name="Bruemmer F."/>
            <person name="Labrenz M."/>
            <person name="Spormann A.M."/>
            <person name="Op Den Camp H."/>
            <person name="Overmann J."/>
            <person name="Amann R."/>
            <person name="Jetten M.S.M."/>
            <person name="Mascher T."/>
            <person name="Medema M.H."/>
            <person name="Devos D.P."/>
            <person name="Kaster A.-K."/>
            <person name="Ovreas L."/>
            <person name="Rohde M."/>
            <person name="Galperin M.Y."/>
            <person name="Jogler C."/>
        </authorList>
    </citation>
    <scope>NUCLEOTIDE SEQUENCE [LARGE SCALE GENOMIC DNA]</scope>
    <source>
        <strain evidence="1 2">Pan14r</strain>
    </source>
</reference>
<keyword evidence="2" id="KW-1185">Reference proteome</keyword>